<keyword evidence="4" id="KW-0328">Glycosyltransferase</keyword>
<proteinExistence type="predicted"/>
<dbReference type="GO" id="GO:0016787">
    <property type="term" value="F:hydrolase activity"/>
    <property type="evidence" value="ECO:0007669"/>
    <property type="project" value="UniProtKB-KW"/>
</dbReference>
<evidence type="ECO:0000256" key="2">
    <source>
        <dbReference type="SAM" id="Phobius"/>
    </source>
</evidence>
<comment type="caution">
    <text evidence="4">The sequence shown here is derived from an EMBL/GenBank/DDBJ whole genome shotgun (WGS) entry which is preliminary data.</text>
</comment>
<protein>
    <submittedName>
        <fullName evidence="4">Glycosyltransferase family 4 protein</fullName>
        <ecNumber evidence="4">2.4.-.-</ecNumber>
    </submittedName>
</protein>
<evidence type="ECO:0000313" key="5">
    <source>
        <dbReference type="Proteomes" id="UP001493487"/>
    </source>
</evidence>
<feature type="transmembrane region" description="Helical" evidence="2">
    <location>
        <begin position="93"/>
        <end position="115"/>
    </location>
</feature>
<feature type="domain" description="Glycosyl transferase family 1" evidence="3">
    <location>
        <begin position="193"/>
        <end position="346"/>
    </location>
</feature>
<keyword evidence="5" id="KW-1185">Reference proteome</keyword>
<evidence type="ECO:0000256" key="1">
    <source>
        <dbReference type="ARBA" id="ARBA00022679"/>
    </source>
</evidence>
<evidence type="ECO:0000313" key="4">
    <source>
        <dbReference type="EMBL" id="MEQ4484288.1"/>
    </source>
</evidence>
<organism evidence="4 5">
    <name type="scientific">Cohnella silvisoli</name>
    <dbReference type="NCBI Taxonomy" id="2873699"/>
    <lineage>
        <taxon>Bacteria</taxon>
        <taxon>Bacillati</taxon>
        <taxon>Bacillota</taxon>
        <taxon>Bacilli</taxon>
        <taxon>Bacillales</taxon>
        <taxon>Paenibacillaceae</taxon>
        <taxon>Cohnella</taxon>
    </lineage>
</organism>
<dbReference type="Proteomes" id="UP001493487">
    <property type="component" value="Unassembled WGS sequence"/>
</dbReference>
<dbReference type="Pfam" id="PF00534">
    <property type="entry name" value="Glycos_transf_1"/>
    <property type="match status" value="1"/>
</dbReference>
<gene>
    <name evidence="4" type="ORF">QJS35_17970</name>
</gene>
<evidence type="ECO:0000259" key="3">
    <source>
        <dbReference type="Pfam" id="PF00534"/>
    </source>
</evidence>
<dbReference type="CDD" id="cd03801">
    <property type="entry name" value="GT4_PimA-like"/>
    <property type="match status" value="1"/>
</dbReference>
<accession>A0ABV1KVZ2</accession>
<dbReference type="SUPFAM" id="SSF53756">
    <property type="entry name" value="UDP-Glycosyltransferase/glycogen phosphorylase"/>
    <property type="match status" value="1"/>
</dbReference>
<name>A0ABV1KVZ2_9BACL</name>
<dbReference type="RefSeq" id="WP_232186668.1">
    <property type="nucleotide sequence ID" value="NZ_JAIOAP010000009.1"/>
</dbReference>
<keyword evidence="2" id="KW-0472">Membrane</keyword>
<dbReference type="EC" id="2.4.-.-" evidence="4"/>
<reference evidence="4 5" key="1">
    <citation type="journal article" date="2023" name="Genome Announc.">
        <title>Pan-Genome Analyses of the Genus Cohnella and Proposal of the Novel Species Cohnella silvisoli sp. nov., Isolated from Forest Soil.</title>
        <authorList>
            <person name="Wang C."/>
            <person name="Mao L."/>
            <person name="Bao G."/>
            <person name="Zhu H."/>
        </authorList>
    </citation>
    <scope>NUCLEOTIDE SEQUENCE [LARGE SCALE GENOMIC DNA]</scope>
    <source>
        <strain evidence="4 5">NL03-T5-1</strain>
    </source>
</reference>
<keyword evidence="4" id="KW-0378">Hydrolase</keyword>
<keyword evidence="1 4" id="KW-0808">Transferase</keyword>
<dbReference type="EMBL" id="JASKHM010000010">
    <property type="protein sequence ID" value="MEQ4484288.1"/>
    <property type="molecule type" value="Genomic_DNA"/>
</dbReference>
<dbReference type="PANTHER" id="PTHR46401:SF2">
    <property type="entry name" value="GLYCOSYLTRANSFERASE WBBK-RELATED"/>
    <property type="match status" value="1"/>
</dbReference>
<keyword evidence="2" id="KW-1133">Transmembrane helix</keyword>
<keyword evidence="2" id="KW-0812">Transmembrane</keyword>
<dbReference type="InterPro" id="IPR001296">
    <property type="entry name" value="Glyco_trans_1"/>
</dbReference>
<dbReference type="GO" id="GO:0016757">
    <property type="term" value="F:glycosyltransferase activity"/>
    <property type="evidence" value="ECO:0007669"/>
    <property type="project" value="UniProtKB-KW"/>
</dbReference>
<dbReference type="PANTHER" id="PTHR46401">
    <property type="entry name" value="GLYCOSYLTRANSFERASE WBBK-RELATED"/>
    <property type="match status" value="1"/>
</dbReference>
<sequence>MDDILFYDLSNDGHHYNYNSVIMKHMKKEGTSKRICYYTETNDPHIIRELKDEGIILRNITLPPREGIMSVWSRTVILFHMLRFARKNGYRKIHLLFMDSSIVSLLLLLPCLFGFKITGTLHWYPTRKWKERAFYILLQLKMIDRIVVHGELTKKKIVARLGAARSRQVVTIYFPSFHHHDVAGDENQEVNQIKQELVAYKRPYFLCFGGLRYDKGIDLLLEAASQLKDDEFTLIVAGSEDYFNKEDIRRFIQQYGLSGKVFYDLKYISSEAANFYFQTCDSVVLPYRSLYSAQSGPLIEGAARNKLIIGPNHGEVGFTIQHFQLGLTFETDHTDDLARKLHEAIDRFNGNGADERDLLNEYASMLTQEKFGDHYDQFLHIG</sequence>
<dbReference type="Gene3D" id="3.40.50.2000">
    <property type="entry name" value="Glycogen Phosphorylase B"/>
    <property type="match status" value="2"/>
</dbReference>